<dbReference type="AlphaFoldDB" id="A0A4R8IEY7"/>
<comment type="caution">
    <text evidence="1">The sequence shown here is derived from an EMBL/GenBank/DDBJ whole genome shotgun (WGS) entry which is preliminary data.</text>
</comment>
<dbReference type="OrthoDB" id="1430940at2"/>
<keyword evidence="2" id="KW-1185">Reference proteome</keyword>
<gene>
    <name evidence="1" type="ORF">B0I22_1216</name>
</gene>
<accession>A0A4R8IEY7</accession>
<reference evidence="1 2" key="1">
    <citation type="submission" date="2019-03" db="EMBL/GenBank/DDBJ databases">
        <title>Genomic Encyclopedia of Type Strains, Phase III (KMG-III): the genomes of soil and plant-associated and newly described type strains.</title>
        <authorList>
            <person name="Whitman W."/>
        </authorList>
    </citation>
    <scope>NUCLEOTIDE SEQUENCE [LARGE SCALE GENOMIC DNA]</scope>
    <source>
        <strain evidence="1 2">CGMCC 1.12802</strain>
    </source>
</reference>
<evidence type="ECO:0000313" key="1">
    <source>
        <dbReference type="EMBL" id="TDX87046.1"/>
    </source>
</evidence>
<sequence>MKSIKTIFILSLILFSNFIYAQKIEITEKNLFKIFKKTIEQENKNQIKTVSNPWIADNSNDVFSKSDTIIFTNGKNNHYCKDVNWTFYRKNKFIRNYGDFCSEPTSYTVTKIQDYFEIKINEMDTRKYFELYNQGKLIDKFEIISLEKSQSLSYKNLIEYTLKLRRIRDF</sequence>
<protein>
    <submittedName>
        <fullName evidence="1">Uncharacterized protein</fullName>
    </submittedName>
</protein>
<dbReference type="EMBL" id="SOEO01000001">
    <property type="protein sequence ID" value="TDX87046.1"/>
    <property type="molecule type" value="Genomic_DNA"/>
</dbReference>
<name>A0A4R8IEY7_9FLAO</name>
<dbReference type="RefSeq" id="WP_133943671.1">
    <property type="nucleotide sequence ID" value="NZ_SOEO01000001.1"/>
</dbReference>
<organism evidence="1 2">
    <name type="scientific">Epilithonimonas xixisoli</name>
    <dbReference type="NCBI Taxonomy" id="1476462"/>
    <lineage>
        <taxon>Bacteria</taxon>
        <taxon>Pseudomonadati</taxon>
        <taxon>Bacteroidota</taxon>
        <taxon>Flavobacteriia</taxon>
        <taxon>Flavobacteriales</taxon>
        <taxon>Weeksellaceae</taxon>
        <taxon>Chryseobacterium group</taxon>
        <taxon>Epilithonimonas</taxon>
    </lineage>
</organism>
<evidence type="ECO:0000313" key="2">
    <source>
        <dbReference type="Proteomes" id="UP000295313"/>
    </source>
</evidence>
<dbReference type="Proteomes" id="UP000295313">
    <property type="component" value="Unassembled WGS sequence"/>
</dbReference>
<proteinExistence type="predicted"/>